<evidence type="ECO:0000313" key="1">
    <source>
        <dbReference type="EMBL" id="GAA1400307.1"/>
    </source>
</evidence>
<keyword evidence="2" id="KW-1185">Reference proteome</keyword>
<dbReference type="RefSeq" id="WP_344337988.1">
    <property type="nucleotide sequence ID" value="NZ_BAAAKJ010000224.1"/>
</dbReference>
<protein>
    <submittedName>
        <fullName evidence="1">Uncharacterized protein</fullName>
    </submittedName>
</protein>
<accession>A0ABP4J0L5</accession>
<reference evidence="2" key="1">
    <citation type="journal article" date="2019" name="Int. J. Syst. Evol. Microbiol.">
        <title>The Global Catalogue of Microorganisms (GCM) 10K type strain sequencing project: providing services to taxonomists for standard genome sequencing and annotation.</title>
        <authorList>
            <consortium name="The Broad Institute Genomics Platform"/>
            <consortium name="The Broad Institute Genome Sequencing Center for Infectious Disease"/>
            <person name="Wu L."/>
            <person name="Ma J."/>
        </authorList>
    </citation>
    <scope>NUCLEOTIDE SEQUENCE [LARGE SCALE GENOMIC DNA]</scope>
    <source>
        <strain evidence="2">JCM 12393</strain>
    </source>
</reference>
<comment type="caution">
    <text evidence="1">The sequence shown here is derived from an EMBL/GenBank/DDBJ whole genome shotgun (WGS) entry which is preliminary data.</text>
</comment>
<organism evidence="1 2">
    <name type="scientific">Kitasatospora putterlickiae</name>
    <dbReference type="NCBI Taxonomy" id="221725"/>
    <lineage>
        <taxon>Bacteria</taxon>
        <taxon>Bacillati</taxon>
        <taxon>Actinomycetota</taxon>
        <taxon>Actinomycetes</taxon>
        <taxon>Kitasatosporales</taxon>
        <taxon>Streptomycetaceae</taxon>
        <taxon>Kitasatospora</taxon>
    </lineage>
</organism>
<dbReference type="EMBL" id="BAAAKJ010000224">
    <property type="protein sequence ID" value="GAA1400307.1"/>
    <property type="molecule type" value="Genomic_DNA"/>
</dbReference>
<dbReference type="Proteomes" id="UP001499863">
    <property type="component" value="Unassembled WGS sequence"/>
</dbReference>
<gene>
    <name evidence="1" type="ORF">GCM10009639_41170</name>
</gene>
<sequence>MEHLGPLVHVCDGPDGLAVWGVAEPERWGAGVNVMVEAGQDVGAVDLGLLGEVLARLEEVVAAGRRFVCAESGVTEEEAALDSPEVNVYVDGWMLRFAQGGLPMCEPFGVGVWFEGLRPVRVEDLGEAEEIGY</sequence>
<proteinExistence type="predicted"/>
<name>A0ABP4J0L5_9ACTN</name>
<evidence type="ECO:0000313" key="2">
    <source>
        <dbReference type="Proteomes" id="UP001499863"/>
    </source>
</evidence>